<gene>
    <name evidence="2" type="ORF">PFLUV_G00151330</name>
</gene>
<comment type="caution">
    <text evidence="2">The sequence shown here is derived from an EMBL/GenBank/DDBJ whole genome shotgun (WGS) entry which is preliminary data.</text>
</comment>
<dbReference type="AlphaFoldDB" id="A0A6A5ES14"/>
<proteinExistence type="predicted"/>
<organism evidence="2 3">
    <name type="scientific">Perca fluviatilis</name>
    <name type="common">European perch</name>
    <dbReference type="NCBI Taxonomy" id="8168"/>
    <lineage>
        <taxon>Eukaryota</taxon>
        <taxon>Metazoa</taxon>
        <taxon>Chordata</taxon>
        <taxon>Craniata</taxon>
        <taxon>Vertebrata</taxon>
        <taxon>Euteleostomi</taxon>
        <taxon>Actinopterygii</taxon>
        <taxon>Neopterygii</taxon>
        <taxon>Teleostei</taxon>
        <taxon>Neoteleostei</taxon>
        <taxon>Acanthomorphata</taxon>
        <taxon>Eupercaria</taxon>
        <taxon>Perciformes</taxon>
        <taxon>Percoidei</taxon>
        <taxon>Percidae</taxon>
        <taxon>Percinae</taxon>
        <taxon>Perca</taxon>
    </lineage>
</organism>
<feature type="region of interest" description="Disordered" evidence="1">
    <location>
        <begin position="71"/>
        <end position="91"/>
    </location>
</feature>
<feature type="region of interest" description="Disordered" evidence="1">
    <location>
        <begin position="125"/>
        <end position="144"/>
    </location>
</feature>
<evidence type="ECO:0000313" key="2">
    <source>
        <dbReference type="EMBL" id="KAF1381219.1"/>
    </source>
</evidence>
<reference evidence="2 3" key="1">
    <citation type="submission" date="2019-06" db="EMBL/GenBank/DDBJ databases">
        <title>A chromosome-scale genome assembly of the European perch, Perca fluviatilis.</title>
        <authorList>
            <person name="Roques C."/>
            <person name="Zahm M."/>
            <person name="Cabau C."/>
            <person name="Klopp C."/>
            <person name="Bouchez O."/>
            <person name="Donnadieu C."/>
            <person name="Kuhl H."/>
            <person name="Gislard M."/>
            <person name="Guendouz S."/>
            <person name="Journot L."/>
            <person name="Haffray P."/>
            <person name="Bestin A."/>
            <person name="Morvezen R."/>
            <person name="Feron R."/>
            <person name="Wen M."/>
            <person name="Jouanno E."/>
            <person name="Herpin A."/>
            <person name="Schartl M."/>
            <person name="Postlethwait J."/>
            <person name="Schaerlinger B."/>
            <person name="Chardard D."/>
            <person name="Lecocq T."/>
            <person name="Poncet C."/>
            <person name="Jaffrelo L."/>
            <person name="Lampietro C."/>
            <person name="Guiguen Y."/>
        </authorList>
    </citation>
    <scope>NUCLEOTIDE SEQUENCE [LARGE SCALE GENOMIC DNA]</scope>
    <source>
        <tissue evidence="2">Blood</tissue>
    </source>
</reference>
<evidence type="ECO:0000313" key="3">
    <source>
        <dbReference type="Proteomes" id="UP000465112"/>
    </source>
</evidence>
<accession>A0A6A5ES14</accession>
<evidence type="ECO:0000256" key="1">
    <source>
        <dbReference type="SAM" id="MobiDB-lite"/>
    </source>
</evidence>
<name>A0A6A5ES14_PERFL</name>
<dbReference type="EMBL" id="VHII01000013">
    <property type="protein sequence ID" value="KAF1381219.1"/>
    <property type="molecule type" value="Genomic_DNA"/>
</dbReference>
<sequence>MKKRGIERDADFACILRDSGTDRDEHLGAIAEAPEIESLDQSLYDMSIVEEDVDENVFNDLMNSVIDWTDEGSAFQQRDDGEKDDISDEEYLPPISIRMGGALKTVQSVDHVDVIGLDETVHDLSAHEDPTDEPLPSFELPNSPDPLKVQCVDDIISI</sequence>
<keyword evidence="3" id="KW-1185">Reference proteome</keyword>
<protein>
    <submittedName>
        <fullName evidence="2">Uncharacterized protein</fullName>
    </submittedName>
</protein>
<feature type="compositionally biased region" description="Acidic residues" evidence="1">
    <location>
        <begin position="82"/>
        <end position="91"/>
    </location>
</feature>
<dbReference type="Proteomes" id="UP000465112">
    <property type="component" value="Chromosome 13"/>
</dbReference>